<dbReference type="AlphaFoldDB" id="A0A7E6FCV3"/>
<dbReference type="GO" id="GO:0005886">
    <property type="term" value="C:plasma membrane"/>
    <property type="evidence" value="ECO:0007669"/>
    <property type="project" value="TreeGrafter"/>
</dbReference>
<dbReference type="PANTHER" id="PTHR24243">
    <property type="entry name" value="G-PROTEIN COUPLED RECEPTOR"/>
    <property type="match status" value="1"/>
</dbReference>
<protein>
    <submittedName>
        <fullName evidence="11">Arg8-vasotocin receptor-like</fullName>
    </submittedName>
</protein>
<organism evidence="10 11">
    <name type="scientific">Octopus sinensis</name>
    <name type="common">East Asian common octopus</name>
    <dbReference type="NCBI Taxonomy" id="2607531"/>
    <lineage>
        <taxon>Eukaryota</taxon>
        <taxon>Metazoa</taxon>
        <taxon>Spiralia</taxon>
        <taxon>Lophotrochozoa</taxon>
        <taxon>Mollusca</taxon>
        <taxon>Cephalopoda</taxon>
        <taxon>Coleoidea</taxon>
        <taxon>Octopodiformes</taxon>
        <taxon>Octopoda</taxon>
        <taxon>Incirrata</taxon>
        <taxon>Octopodidae</taxon>
        <taxon>Octopus</taxon>
    </lineage>
</organism>
<accession>A0A7E6FCV3</accession>
<comment type="subcellular location">
    <subcellularLocation>
        <location evidence="1">Membrane</location>
        <topology evidence="1">Multi-pass membrane protein</topology>
    </subcellularLocation>
</comment>
<keyword evidence="4" id="KW-0297">G-protein coupled receptor</keyword>
<dbReference type="InterPro" id="IPR000276">
    <property type="entry name" value="GPCR_Rhodpsn"/>
</dbReference>
<keyword evidence="3 8" id="KW-1133">Transmembrane helix</keyword>
<dbReference type="KEGG" id="osn:115219662"/>
<dbReference type="Gene3D" id="1.20.1070.10">
    <property type="entry name" value="Rhodopsin 7-helix transmembrane proteins"/>
    <property type="match status" value="1"/>
</dbReference>
<dbReference type="GO" id="GO:0004930">
    <property type="term" value="F:G protein-coupled receptor activity"/>
    <property type="evidence" value="ECO:0007669"/>
    <property type="project" value="UniProtKB-KW"/>
</dbReference>
<feature type="transmembrane region" description="Helical" evidence="8">
    <location>
        <begin position="63"/>
        <end position="90"/>
    </location>
</feature>
<sequence length="400" mass="45405">MMRIAVLITPSGATLSTGSTRSTIANHNTFLKVSNNIKKMEQNNSVNICVIILEELNTKMVDVYFPVITYLGISMALGAIGNCFVSYIYYYKFDETAMHMFIIALSVCDFLTCIICIPMDIVVLRFPYTFHSDVACRVIRGVIAAAIINSAFIVFVIAVDRYILICRPLKQNISVKNSKTILACLTIIAFILSAPAFFVSGTQNKMVEQCGDIGGFCAFSPYINGTIIFFPYYTAASTVCCCMFIILFIIYILIGMRIWKIYKAKKNKANQFREAFTTPNISKPEGQSTDISSTAFARLRREPVPPAWASLILFVITLIWIISYIPHFIGVYWRLFVEDFDDVASDKDLVIHKFLFYSSYLSSALNPYIYGVFNRQFRNELLALFHNIFQQCKKHNIETH</sequence>
<evidence type="ECO:0000256" key="2">
    <source>
        <dbReference type="ARBA" id="ARBA00022692"/>
    </source>
</evidence>
<evidence type="ECO:0000256" key="3">
    <source>
        <dbReference type="ARBA" id="ARBA00022989"/>
    </source>
</evidence>
<feature type="transmembrane region" description="Helical" evidence="8">
    <location>
        <begin position="138"/>
        <end position="159"/>
    </location>
</feature>
<dbReference type="PRINTS" id="PR00237">
    <property type="entry name" value="GPCRRHODOPSN"/>
</dbReference>
<feature type="transmembrane region" description="Helical" evidence="8">
    <location>
        <begin position="354"/>
        <end position="373"/>
    </location>
</feature>
<evidence type="ECO:0000256" key="5">
    <source>
        <dbReference type="ARBA" id="ARBA00023136"/>
    </source>
</evidence>
<evidence type="ECO:0000313" key="10">
    <source>
        <dbReference type="Proteomes" id="UP000515154"/>
    </source>
</evidence>
<evidence type="ECO:0000256" key="7">
    <source>
        <dbReference type="ARBA" id="ARBA00023224"/>
    </source>
</evidence>
<keyword evidence="2 8" id="KW-0812">Transmembrane</keyword>
<feature type="transmembrane region" description="Helical" evidence="8">
    <location>
        <begin position="308"/>
        <end position="334"/>
    </location>
</feature>
<dbReference type="Pfam" id="PF00001">
    <property type="entry name" value="7tm_1"/>
    <property type="match status" value="1"/>
</dbReference>
<evidence type="ECO:0000256" key="8">
    <source>
        <dbReference type="SAM" id="Phobius"/>
    </source>
</evidence>
<evidence type="ECO:0000256" key="1">
    <source>
        <dbReference type="ARBA" id="ARBA00004141"/>
    </source>
</evidence>
<evidence type="ECO:0000256" key="4">
    <source>
        <dbReference type="ARBA" id="ARBA00023040"/>
    </source>
</evidence>
<keyword evidence="7" id="KW-0807">Transducer</keyword>
<proteinExistence type="predicted"/>
<evidence type="ECO:0000256" key="6">
    <source>
        <dbReference type="ARBA" id="ARBA00023170"/>
    </source>
</evidence>
<dbReference type="RefSeq" id="XP_036365353.1">
    <property type="nucleotide sequence ID" value="XM_036509460.1"/>
</dbReference>
<dbReference type="Proteomes" id="UP000515154">
    <property type="component" value="Linkage group LG15"/>
</dbReference>
<name>A0A7E6FCV3_9MOLL</name>
<gene>
    <name evidence="11" type="primary">LOC115219662</name>
</gene>
<feature type="transmembrane region" description="Helical" evidence="8">
    <location>
        <begin position="180"/>
        <end position="199"/>
    </location>
</feature>
<feature type="transmembrane region" description="Helical" evidence="8">
    <location>
        <begin position="102"/>
        <end position="126"/>
    </location>
</feature>
<reference evidence="11" key="1">
    <citation type="submission" date="2025-08" db="UniProtKB">
        <authorList>
            <consortium name="RefSeq"/>
        </authorList>
    </citation>
    <scope>IDENTIFICATION</scope>
</reference>
<keyword evidence="6" id="KW-0675">Receptor</keyword>
<dbReference type="PROSITE" id="PS50262">
    <property type="entry name" value="G_PROTEIN_RECEP_F1_2"/>
    <property type="match status" value="1"/>
</dbReference>
<feature type="transmembrane region" description="Helical" evidence="8">
    <location>
        <begin position="230"/>
        <end position="254"/>
    </location>
</feature>
<feature type="domain" description="G-protein coupled receptors family 1 profile" evidence="9">
    <location>
        <begin position="81"/>
        <end position="370"/>
    </location>
</feature>
<evidence type="ECO:0000259" key="9">
    <source>
        <dbReference type="PROSITE" id="PS50262"/>
    </source>
</evidence>
<dbReference type="InterPro" id="IPR017452">
    <property type="entry name" value="GPCR_Rhodpsn_7TM"/>
</dbReference>
<dbReference type="CDD" id="cd00637">
    <property type="entry name" value="7tm_classA_rhodopsin-like"/>
    <property type="match status" value="1"/>
</dbReference>
<evidence type="ECO:0000313" key="11">
    <source>
        <dbReference type="RefSeq" id="XP_036365353.1"/>
    </source>
</evidence>
<dbReference type="PANTHER" id="PTHR24243:SF224">
    <property type="entry name" value="G-PROTEIN COUPLED RECEPTOR 19-RELATED"/>
    <property type="match status" value="1"/>
</dbReference>
<keyword evidence="5 8" id="KW-0472">Membrane</keyword>
<dbReference type="SUPFAM" id="SSF81321">
    <property type="entry name" value="Family A G protein-coupled receptor-like"/>
    <property type="match status" value="1"/>
</dbReference>
<keyword evidence="10" id="KW-1185">Reference proteome</keyword>